<gene>
    <name evidence="2" type="primary">ORF150609</name>
</gene>
<feature type="non-terminal residue" evidence="2">
    <location>
        <position position="111"/>
    </location>
</feature>
<evidence type="ECO:0000313" key="2">
    <source>
        <dbReference type="EMBL" id="CEK85853.1"/>
    </source>
</evidence>
<accession>A0A0B7AYJ2</accession>
<reference evidence="2" key="1">
    <citation type="submission" date="2014-12" db="EMBL/GenBank/DDBJ databases">
        <title>Insight into the proteome of Arion vulgaris.</title>
        <authorList>
            <person name="Aradska J."/>
            <person name="Bulat T."/>
            <person name="Smidak R."/>
            <person name="Sarate P."/>
            <person name="Gangsoo J."/>
            <person name="Sialana F."/>
            <person name="Bilban M."/>
            <person name="Lubec G."/>
        </authorList>
    </citation>
    <scope>NUCLEOTIDE SEQUENCE</scope>
    <source>
        <tissue evidence="2">Skin</tissue>
    </source>
</reference>
<organism evidence="2">
    <name type="scientific">Arion vulgaris</name>
    <dbReference type="NCBI Taxonomy" id="1028688"/>
    <lineage>
        <taxon>Eukaryota</taxon>
        <taxon>Metazoa</taxon>
        <taxon>Spiralia</taxon>
        <taxon>Lophotrochozoa</taxon>
        <taxon>Mollusca</taxon>
        <taxon>Gastropoda</taxon>
        <taxon>Heterobranchia</taxon>
        <taxon>Euthyneura</taxon>
        <taxon>Panpulmonata</taxon>
        <taxon>Eupulmonata</taxon>
        <taxon>Stylommatophora</taxon>
        <taxon>Helicina</taxon>
        <taxon>Arionoidea</taxon>
        <taxon>Arionidae</taxon>
        <taxon>Arion</taxon>
    </lineage>
</organism>
<sequence length="111" mass="12166">MVMKIISAYRALSWVVEQQTTYTIVSDSMNMLRRIESGSLSGMGGQHSEVISQEIDLGGHAGWSTGVMNFLTNNSLTHAGRSMDRADHLCDMGESDTRTSARIRSLDVPDS</sequence>
<protein>
    <submittedName>
        <fullName evidence="2">Uncharacterized protein</fullName>
    </submittedName>
</protein>
<dbReference type="AlphaFoldDB" id="A0A0B7AYJ2"/>
<feature type="region of interest" description="Disordered" evidence="1">
    <location>
        <begin position="90"/>
        <end position="111"/>
    </location>
</feature>
<name>A0A0B7AYJ2_9EUPU</name>
<dbReference type="EMBL" id="HACG01038988">
    <property type="protein sequence ID" value="CEK85853.1"/>
    <property type="molecule type" value="Transcribed_RNA"/>
</dbReference>
<evidence type="ECO:0000256" key="1">
    <source>
        <dbReference type="SAM" id="MobiDB-lite"/>
    </source>
</evidence>
<proteinExistence type="predicted"/>